<accession>A0A0G3BMG3</accession>
<proteinExistence type="predicted"/>
<comment type="pathway">
    <text evidence="2">Glycan metabolism; lacto-N-neotetraose biosynthesis.</text>
</comment>
<dbReference type="UniPathway" id="UPA00501"/>
<organism evidence="5 6">
    <name type="scientific">Caldimonas brevitalea</name>
    <dbReference type="NCBI Taxonomy" id="413882"/>
    <lineage>
        <taxon>Bacteria</taxon>
        <taxon>Pseudomonadati</taxon>
        <taxon>Pseudomonadota</taxon>
        <taxon>Betaproteobacteria</taxon>
        <taxon>Burkholderiales</taxon>
        <taxon>Sphaerotilaceae</taxon>
        <taxon>Caldimonas</taxon>
    </lineage>
</organism>
<evidence type="ECO:0000256" key="2">
    <source>
        <dbReference type="ARBA" id="ARBA00005222"/>
    </source>
</evidence>
<dbReference type="AlphaFoldDB" id="A0A0G3BMG3"/>
<dbReference type="KEGG" id="pbh:AAW51_3938"/>
<evidence type="ECO:0000313" key="6">
    <source>
        <dbReference type="Proteomes" id="UP000035352"/>
    </source>
</evidence>
<protein>
    <recommendedName>
        <fullName evidence="4">Glycosyl transferase family 25 domain-containing protein</fullName>
    </recommendedName>
</protein>
<dbReference type="InterPro" id="IPR002654">
    <property type="entry name" value="Glyco_trans_25"/>
</dbReference>
<sequence length="217" mass="24583">MQERLQRAGLVADFFDAIDGRALDTNAFPTMDPSNPLSAGELGCYLSHVGIWKTVATGPDSHALVLEDDVQLRADLRSICEELQKTEIPFDLVRLGSQLPLRGLRVAELAGKWQLFLPTMDPDGSYAYFVSRQGASRLLDTLRHPRHPIDRELNLYWRHQLRILALSPPVVEHDAESVSTIMPSGRATVNTSLHFLARWRRSILKRWSIYQISRSLN</sequence>
<dbReference type="Proteomes" id="UP000035352">
    <property type="component" value="Chromosome"/>
</dbReference>
<keyword evidence="3" id="KW-0448">Lipopolysaccharide biosynthesis</keyword>
<dbReference type="RefSeq" id="WP_238947641.1">
    <property type="nucleotide sequence ID" value="NZ_CP011371.1"/>
</dbReference>
<evidence type="ECO:0000313" key="5">
    <source>
        <dbReference type="EMBL" id="AKJ30629.1"/>
    </source>
</evidence>
<dbReference type="UniPathway" id="UPA00820"/>
<reference evidence="5 6" key="1">
    <citation type="submission" date="2015-05" db="EMBL/GenBank/DDBJ databases">
        <authorList>
            <person name="Tang B."/>
            <person name="Yu Y."/>
        </authorList>
    </citation>
    <scope>NUCLEOTIDE SEQUENCE [LARGE SCALE GENOMIC DNA]</scope>
    <source>
        <strain evidence="5 6">DSM 7029</strain>
    </source>
</reference>
<dbReference type="CDD" id="cd06532">
    <property type="entry name" value="Glyco_transf_25"/>
    <property type="match status" value="1"/>
</dbReference>
<evidence type="ECO:0000256" key="3">
    <source>
        <dbReference type="ARBA" id="ARBA00022985"/>
    </source>
</evidence>
<dbReference type="STRING" id="413882.AAW51_3938"/>
<keyword evidence="6" id="KW-1185">Reference proteome</keyword>
<dbReference type="EMBL" id="CP011371">
    <property type="protein sequence ID" value="AKJ30629.1"/>
    <property type="molecule type" value="Genomic_DNA"/>
</dbReference>
<feature type="domain" description="Glycosyl transferase family 25" evidence="4">
    <location>
        <begin position="1"/>
        <end position="96"/>
    </location>
</feature>
<evidence type="ECO:0000256" key="1">
    <source>
        <dbReference type="ARBA" id="ARBA00005068"/>
    </source>
</evidence>
<dbReference type="GO" id="GO:0009103">
    <property type="term" value="P:lipopolysaccharide biosynthetic process"/>
    <property type="evidence" value="ECO:0007669"/>
    <property type="project" value="UniProtKB-KW"/>
</dbReference>
<evidence type="ECO:0000259" key="4">
    <source>
        <dbReference type="Pfam" id="PF01755"/>
    </source>
</evidence>
<dbReference type="Pfam" id="PF01755">
    <property type="entry name" value="Glyco_transf_25"/>
    <property type="match status" value="1"/>
</dbReference>
<comment type="pathway">
    <text evidence="1">Bacterial outer membrane biogenesis; lipooligosaccharide biosynthesis.</text>
</comment>
<gene>
    <name evidence="5" type="ORF">AAW51_3938</name>
</gene>
<name>A0A0G3BMG3_9BURK</name>